<keyword evidence="2" id="KW-1185">Reference proteome</keyword>
<evidence type="ECO:0000313" key="1">
    <source>
        <dbReference type="EMBL" id="KAJ9589025.1"/>
    </source>
</evidence>
<dbReference type="AlphaFoldDB" id="A0AAD7ZY16"/>
<feature type="non-terminal residue" evidence="1">
    <location>
        <position position="1"/>
    </location>
</feature>
<dbReference type="EMBL" id="JASPKZ010005287">
    <property type="protein sequence ID" value="KAJ9589025.1"/>
    <property type="molecule type" value="Genomic_DNA"/>
</dbReference>
<reference evidence="1" key="1">
    <citation type="journal article" date="2023" name="IScience">
        <title>Live-bearing cockroach genome reveals convergent evolutionary mechanisms linked to viviparity in insects and beyond.</title>
        <authorList>
            <person name="Fouks B."/>
            <person name="Harrison M.C."/>
            <person name="Mikhailova A.A."/>
            <person name="Marchal E."/>
            <person name="English S."/>
            <person name="Carruthers M."/>
            <person name="Jennings E.C."/>
            <person name="Chiamaka E.L."/>
            <person name="Frigard R.A."/>
            <person name="Pippel M."/>
            <person name="Attardo G.M."/>
            <person name="Benoit J.B."/>
            <person name="Bornberg-Bauer E."/>
            <person name="Tobe S.S."/>
        </authorList>
    </citation>
    <scope>NUCLEOTIDE SEQUENCE</scope>
    <source>
        <strain evidence="1">Stay&amp;Tobe</strain>
    </source>
</reference>
<protein>
    <submittedName>
        <fullName evidence="1">Uncharacterized protein</fullName>
    </submittedName>
</protein>
<dbReference type="Proteomes" id="UP001233999">
    <property type="component" value="Unassembled WGS sequence"/>
</dbReference>
<proteinExistence type="predicted"/>
<organism evidence="1 2">
    <name type="scientific">Diploptera punctata</name>
    <name type="common">Pacific beetle cockroach</name>
    <dbReference type="NCBI Taxonomy" id="6984"/>
    <lineage>
        <taxon>Eukaryota</taxon>
        <taxon>Metazoa</taxon>
        <taxon>Ecdysozoa</taxon>
        <taxon>Arthropoda</taxon>
        <taxon>Hexapoda</taxon>
        <taxon>Insecta</taxon>
        <taxon>Pterygota</taxon>
        <taxon>Neoptera</taxon>
        <taxon>Polyneoptera</taxon>
        <taxon>Dictyoptera</taxon>
        <taxon>Blattodea</taxon>
        <taxon>Blaberoidea</taxon>
        <taxon>Blaberidae</taxon>
        <taxon>Diplopterinae</taxon>
        <taxon>Diploptera</taxon>
    </lineage>
</organism>
<comment type="caution">
    <text evidence="1">The sequence shown here is derived from an EMBL/GenBank/DDBJ whole genome shotgun (WGS) entry which is preliminary data.</text>
</comment>
<accession>A0AAD7ZY16</accession>
<sequence length="65" mass="7428">TGFSVTNIKNNIAGFSISNVCIDKKQRTFLQALEPEYNAMGNSYEMYVQNCNVEYRFSSLSTKYV</sequence>
<feature type="non-terminal residue" evidence="1">
    <location>
        <position position="65"/>
    </location>
</feature>
<reference evidence="1" key="2">
    <citation type="submission" date="2023-05" db="EMBL/GenBank/DDBJ databases">
        <authorList>
            <person name="Fouks B."/>
        </authorList>
    </citation>
    <scope>NUCLEOTIDE SEQUENCE</scope>
    <source>
        <strain evidence="1">Stay&amp;Tobe</strain>
        <tissue evidence="1">Testes</tissue>
    </source>
</reference>
<name>A0AAD7ZY16_DIPPU</name>
<evidence type="ECO:0000313" key="2">
    <source>
        <dbReference type="Proteomes" id="UP001233999"/>
    </source>
</evidence>
<gene>
    <name evidence="1" type="ORF">L9F63_017669</name>
</gene>